<feature type="chain" id="PRO_5003174951" evidence="1">
    <location>
        <begin position="18"/>
        <end position="190"/>
    </location>
</feature>
<dbReference type="CTD" id="9804424"/>
<dbReference type="Proteomes" id="UP000008281">
    <property type="component" value="Unassembled WGS sequence"/>
</dbReference>
<keyword evidence="3" id="KW-1185">Reference proteome</keyword>
<name>E3M158_CAERE</name>
<dbReference type="GeneID" id="9804424"/>
<accession>E3M158</accession>
<dbReference type="RefSeq" id="XP_003109851.2">
    <property type="nucleotide sequence ID" value="XM_003109803.2"/>
</dbReference>
<reference evidence="2" key="1">
    <citation type="submission" date="2007-07" db="EMBL/GenBank/DDBJ databases">
        <title>PCAP assembly of the Caenorhabditis remanei genome.</title>
        <authorList>
            <consortium name="The Caenorhabditis remanei Sequencing Consortium"/>
            <person name="Wilson R.K."/>
        </authorList>
    </citation>
    <scope>NUCLEOTIDE SEQUENCE [LARGE SCALE GENOMIC DNA]</scope>
    <source>
        <strain evidence="2">PB4641</strain>
    </source>
</reference>
<dbReference type="HOGENOM" id="CLU_1429238_0_0_1"/>
<dbReference type="OMA" id="NDTFCVS"/>
<evidence type="ECO:0000313" key="2">
    <source>
        <dbReference type="EMBL" id="EFO88640.1"/>
    </source>
</evidence>
<feature type="signal peptide" evidence="1">
    <location>
        <begin position="1"/>
        <end position="17"/>
    </location>
</feature>
<dbReference type="InParanoid" id="E3M158"/>
<protein>
    <submittedName>
        <fullName evidence="2">Uncharacterized protein</fullName>
    </submittedName>
</protein>
<keyword evidence="1" id="KW-0732">Signal</keyword>
<dbReference type="KEGG" id="crq:GCK72_006685"/>
<dbReference type="AlphaFoldDB" id="E3M158"/>
<organism evidence="3">
    <name type="scientific">Caenorhabditis remanei</name>
    <name type="common">Caenorhabditis vulgaris</name>
    <dbReference type="NCBI Taxonomy" id="31234"/>
    <lineage>
        <taxon>Eukaryota</taxon>
        <taxon>Metazoa</taxon>
        <taxon>Ecdysozoa</taxon>
        <taxon>Nematoda</taxon>
        <taxon>Chromadorea</taxon>
        <taxon>Rhabditida</taxon>
        <taxon>Rhabditina</taxon>
        <taxon>Rhabditomorpha</taxon>
        <taxon>Rhabditoidea</taxon>
        <taxon>Rhabditidae</taxon>
        <taxon>Peloderinae</taxon>
        <taxon>Caenorhabditis</taxon>
    </lineage>
</organism>
<gene>
    <name evidence="2" type="ORF">CRE_06708</name>
</gene>
<sequence>MQVFLYFLLFLFPVCYCCNNTNTWVILENIDDSSTLPAFDYQNDTFCVSTKDMTNGMALYMTTKLTDPKEKGSFEQLGYNSFAGANSTCTFSDKTLLGCLSHCTDKNLEKIMIQSAISSYKTDVIVQQISQNIGSKSPKVIISARVDPSDPNQLISYDYFNDVNFCSVFVNVKRPSMFPYVIFATAQFVV</sequence>
<evidence type="ECO:0000313" key="3">
    <source>
        <dbReference type="Proteomes" id="UP000008281"/>
    </source>
</evidence>
<dbReference type="OrthoDB" id="10422565at2759"/>
<evidence type="ECO:0000256" key="1">
    <source>
        <dbReference type="SAM" id="SignalP"/>
    </source>
</evidence>
<proteinExistence type="predicted"/>
<dbReference type="EMBL" id="DS268421">
    <property type="protein sequence ID" value="EFO88640.1"/>
    <property type="molecule type" value="Genomic_DNA"/>
</dbReference>